<keyword evidence="2" id="KW-0812">Transmembrane</keyword>
<protein>
    <submittedName>
        <fullName evidence="8">PAS domain S-box-containing protein/HDIG domain-containing protein</fullName>
    </submittedName>
</protein>
<dbReference type="NCBIfam" id="TIGR00277">
    <property type="entry name" value="HDIG"/>
    <property type="match status" value="1"/>
</dbReference>
<dbReference type="SUPFAM" id="SSF55781">
    <property type="entry name" value="GAF domain-like"/>
    <property type="match status" value="1"/>
</dbReference>
<dbReference type="AlphaFoldDB" id="A0A1M6KM82"/>
<keyword evidence="1" id="KW-0175">Coiled coil</keyword>
<keyword evidence="2" id="KW-1133">Transmembrane helix</keyword>
<dbReference type="PROSITE" id="PS50885">
    <property type="entry name" value="HAMP"/>
    <property type="match status" value="1"/>
</dbReference>
<proteinExistence type="predicted"/>
<evidence type="ECO:0000259" key="3">
    <source>
        <dbReference type="PROSITE" id="PS50112"/>
    </source>
</evidence>
<dbReference type="SMART" id="SM00304">
    <property type="entry name" value="HAMP"/>
    <property type="match status" value="1"/>
</dbReference>
<dbReference type="PANTHER" id="PTHR43155">
    <property type="entry name" value="CYCLIC DI-GMP PHOSPHODIESTERASE PA4108-RELATED"/>
    <property type="match status" value="1"/>
</dbReference>
<feature type="transmembrane region" description="Helical" evidence="2">
    <location>
        <begin position="39"/>
        <end position="63"/>
    </location>
</feature>
<dbReference type="PROSITE" id="PS50113">
    <property type="entry name" value="PAC"/>
    <property type="match status" value="1"/>
</dbReference>
<feature type="domain" description="PAS" evidence="3">
    <location>
        <begin position="160"/>
        <end position="213"/>
    </location>
</feature>
<feature type="domain" description="HD" evidence="6">
    <location>
        <begin position="474"/>
        <end position="596"/>
    </location>
</feature>
<dbReference type="Gene3D" id="6.10.340.10">
    <property type="match status" value="1"/>
</dbReference>
<dbReference type="InterPro" id="IPR037522">
    <property type="entry name" value="HD_GYP_dom"/>
</dbReference>
<feature type="domain" description="HAMP" evidence="5">
    <location>
        <begin position="67"/>
        <end position="120"/>
    </location>
</feature>
<dbReference type="GO" id="GO:0007165">
    <property type="term" value="P:signal transduction"/>
    <property type="evidence" value="ECO:0007669"/>
    <property type="project" value="InterPro"/>
</dbReference>
<gene>
    <name evidence="8" type="ORF">SAMN02745975_02451</name>
</gene>
<dbReference type="STRING" id="1121919.SAMN02745975_02451"/>
<evidence type="ECO:0000256" key="1">
    <source>
        <dbReference type="SAM" id="Coils"/>
    </source>
</evidence>
<evidence type="ECO:0000259" key="5">
    <source>
        <dbReference type="PROSITE" id="PS50885"/>
    </source>
</evidence>
<evidence type="ECO:0000259" key="6">
    <source>
        <dbReference type="PROSITE" id="PS51831"/>
    </source>
</evidence>
<dbReference type="InterPro" id="IPR003660">
    <property type="entry name" value="HAMP_dom"/>
</dbReference>
<dbReference type="EMBL" id="FQZV01000031">
    <property type="protein sequence ID" value="SHJ60093.1"/>
    <property type="molecule type" value="Genomic_DNA"/>
</dbReference>
<dbReference type="Pfam" id="PF00672">
    <property type="entry name" value="HAMP"/>
    <property type="match status" value="1"/>
</dbReference>
<dbReference type="PROSITE" id="PS51831">
    <property type="entry name" value="HD"/>
    <property type="match status" value="1"/>
</dbReference>
<evidence type="ECO:0000259" key="7">
    <source>
        <dbReference type="PROSITE" id="PS51832"/>
    </source>
</evidence>
<dbReference type="SMART" id="SM00065">
    <property type="entry name" value="GAF"/>
    <property type="match status" value="1"/>
</dbReference>
<dbReference type="SUPFAM" id="SSF109604">
    <property type="entry name" value="HD-domain/PDEase-like"/>
    <property type="match status" value="1"/>
</dbReference>
<sequence>MIGRSYAAKLTLIIMITTLIPIVLLGFFVYGTIDYSSSSAYKILSVFFVLAALLLIWIGFVGYSVSKHISKPMEILRNAAREISAGKYDIYIEHKPYKDEVGEVMIAFNQMGAKLHENYQMLMEQALQLMENNSQLQDMNIELEASYEQLQATAEQLNHSEEKYRLLIENISELVWVMDPNGNISYINDQVELILGYKKELLIGKPLSDILCPLHEYAVCANIIEGIKQNDYENFELWMLAADGQRRVVMETNTKRIYQNGLWVGVQGLGRDVTEKRKLEKEIRRTSKEIASLYEISSVLTASKTTLKIDELLDQIVDKVIETLGVSLCSIRLLENQKQLILKACKGPLSSFVYRDAIYIDGDRMGKAVKEKRTVVFNDLGEDHVTLYNQGVMEKNRIKHVAFIPLIVEEEVIGVMTVSSEDRLDQGNIHILDTLSNHAAVAIEKARLYEDLKESYFKTIRALAVAVEAKDTYTQGHSLRVAQYAVEVAKHLGMNDQELEEIEVAGILHDIGKIGISDLILTKPGKLDEEEYSKITQHPIIGRKILEPIGLSPKIMEAILLHHRRHDLKGYPQDIEVKQLPLYAEIIGVVDAFDAMTSQRSYRRSLTMEEALEELKNCSGSQFHPEVVEAMVEIHKSIS</sequence>
<dbReference type="NCBIfam" id="TIGR00229">
    <property type="entry name" value="sensory_box"/>
    <property type="match status" value="1"/>
</dbReference>
<dbReference type="InterPro" id="IPR006675">
    <property type="entry name" value="HDIG_dom"/>
</dbReference>
<dbReference type="SMART" id="SM00091">
    <property type="entry name" value="PAS"/>
    <property type="match status" value="1"/>
</dbReference>
<dbReference type="SUPFAM" id="SSF55785">
    <property type="entry name" value="PYP-like sensor domain (PAS domain)"/>
    <property type="match status" value="1"/>
</dbReference>
<feature type="transmembrane region" description="Helical" evidence="2">
    <location>
        <begin position="12"/>
        <end position="33"/>
    </location>
</feature>
<dbReference type="GO" id="GO:0006355">
    <property type="term" value="P:regulation of DNA-templated transcription"/>
    <property type="evidence" value="ECO:0007669"/>
    <property type="project" value="InterPro"/>
</dbReference>
<keyword evidence="9" id="KW-1185">Reference proteome</keyword>
<dbReference type="CDD" id="cd06225">
    <property type="entry name" value="HAMP"/>
    <property type="match status" value="1"/>
</dbReference>
<dbReference type="SMART" id="SM00471">
    <property type="entry name" value="HDc"/>
    <property type="match status" value="1"/>
</dbReference>
<dbReference type="InterPro" id="IPR000014">
    <property type="entry name" value="PAS"/>
</dbReference>
<keyword evidence="2" id="KW-0472">Membrane</keyword>
<dbReference type="PROSITE" id="PS50112">
    <property type="entry name" value="PAS"/>
    <property type="match status" value="1"/>
</dbReference>
<feature type="domain" description="HD-GYP" evidence="7">
    <location>
        <begin position="452"/>
        <end position="639"/>
    </location>
</feature>
<dbReference type="InterPro" id="IPR003018">
    <property type="entry name" value="GAF"/>
</dbReference>
<evidence type="ECO:0000313" key="9">
    <source>
        <dbReference type="Proteomes" id="UP000184536"/>
    </source>
</evidence>
<dbReference type="Proteomes" id="UP000184536">
    <property type="component" value="Unassembled WGS sequence"/>
</dbReference>
<dbReference type="InterPro" id="IPR003607">
    <property type="entry name" value="HD/PDEase_dom"/>
</dbReference>
<accession>A0A1M6KM82</accession>
<dbReference type="InterPro" id="IPR006674">
    <property type="entry name" value="HD_domain"/>
</dbReference>
<dbReference type="Pfam" id="PF00989">
    <property type="entry name" value="PAS"/>
    <property type="match status" value="1"/>
</dbReference>
<feature type="coiled-coil region" evidence="1">
    <location>
        <begin position="119"/>
        <end position="170"/>
    </location>
</feature>
<name>A0A1M6KM82_9FIRM</name>
<dbReference type="Pfam" id="PF13185">
    <property type="entry name" value="GAF_2"/>
    <property type="match status" value="1"/>
</dbReference>
<dbReference type="RefSeq" id="WP_110941558.1">
    <property type="nucleotide sequence ID" value="NZ_FQZV01000031.1"/>
</dbReference>
<feature type="domain" description="PAC" evidence="4">
    <location>
        <begin position="233"/>
        <end position="285"/>
    </location>
</feature>
<dbReference type="InterPro" id="IPR000700">
    <property type="entry name" value="PAS-assoc_C"/>
</dbReference>
<dbReference type="CDD" id="cd00130">
    <property type="entry name" value="PAS"/>
    <property type="match status" value="1"/>
</dbReference>
<dbReference type="Gene3D" id="1.10.3210.10">
    <property type="entry name" value="Hypothetical protein af1432"/>
    <property type="match status" value="1"/>
</dbReference>
<dbReference type="InterPro" id="IPR013767">
    <property type="entry name" value="PAS_fold"/>
</dbReference>
<evidence type="ECO:0000313" key="8">
    <source>
        <dbReference type="EMBL" id="SHJ60093.1"/>
    </source>
</evidence>
<dbReference type="CDD" id="cd00077">
    <property type="entry name" value="HDc"/>
    <property type="match status" value="1"/>
</dbReference>
<dbReference type="Gene3D" id="3.30.450.20">
    <property type="entry name" value="PAS domain"/>
    <property type="match status" value="1"/>
</dbReference>
<dbReference type="PROSITE" id="PS51832">
    <property type="entry name" value="HD_GYP"/>
    <property type="match status" value="1"/>
</dbReference>
<reference evidence="9" key="1">
    <citation type="submission" date="2016-11" db="EMBL/GenBank/DDBJ databases">
        <authorList>
            <person name="Varghese N."/>
            <person name="Submissions S."/>
        </authorList>
    </citation>
    <scope>NUCLEOTIDE SEQUENCE [LARGE SCALE GENOMIC DNA]</scope>
    <source>
        <strain evidence="9">DSM 17957</strain>
    </source>
</reference>
<dbReference type="InterPro" id="IPR035965">
    <property type="entry name" value="PAS-like_dom_sf"/>
</dbReference>
<dbReference type="Pfam" id="PF13487">
    <property type="entry name" value="HD_5"/>
    <property type="match status" value="1"/>
</dbReference>
<dbReference type="InterPro" id="IPR029016">
    <property type="entry name" value="GAF-like_dom_sf"/>
</dbReference>
<organism evidence="8 9">
    <name type="scientific">Geosporobacter subterraneus DSM 17957</name>
    <dbReference type="NCBI Taxonomy" id="1121919"/>
    <lineage>
        <taxon>Bacteria</taxon>
        <taxon>Bacillati</taxon>
        <taxon>Bacillota</taxon>
        <taxon>Clostridia</taxon>
        <taxon>Peptostreptococcales</taxon>
        <taxon>Thermotaleaceae</taxon>
        <taxon>Geosporobacter</taxon>
    </lineage>
</organism>
<evidence type="ECO:0000259" key="4">
    <source>
        <dbReference type="PROSITE" id="PS50113"/>
    </source>
</evidence>
<dbReference type="SUPFAM" id="SSF158472">
    <property type="entry name" value="HAMP domain-like"/>
    <property type="match status" value="1"/>
</dbReference>
<dbReference type="OrthoDB" id="9804747at2"/>
<dbReference type="Gene3D" id="3.30.450.40">
    <property type="match status" value="1"/>
</dbReference>
<dbReference type="GO" id="GO:0016020">
    <property type="term" value="C:membrane"/>
    <property type="evidence" value="ECO:0007669"/>
    <property type="project" value="InterPro"/>
</dbReference>
<dbReference type="PANTHER" id="PTHR43155:SF2">
    <property type="entry name" value="CYCLIC DI-GMP PHOSPHODIESTERASE PA4108"/>
    <property type="match status" value="1"/>
</dbReference>
<evidence type="ECO:0000256" key="2">
    <source>
        <dbReference type="SAM" id="Phobius"/>
    </source>
</evidence>